<name>A0A328C8E5_9DELT</name>
<dbReference type="OrthoDB" id="5524734at2"/>
<keyword evidence="2" id="KW-0732">Signal</keyword>
<protein>
    <recommendedName>
        <fullName evidence="5">Peptidase M43 pregnancy-associated plasma-A domain-containing protein</fullName>
    </recommendedName>
</protein>
<feature type="signal peptide" evidence="2">
    <location>
        <begin position="1"/>
        <end position="21"/>
    </location>
</feature>
<dbReference type="Proteomes" id="UP000249169">
    <property type="component" value="Unassembled WGS sequence"/>
</dbReference>
<dbReference type="EMBL" id="QHKO01000001">
    <property type="protein sequence ID" value="RAL24877.1"/>
    <property type="molecule type" value="Genomic_DNA"/>
</dbReference>
<feature type="compositionally biased region" description="Low complexity" evidence="1">
    <location>
        <begin position="48"/>
        <end position="59"/>
    </location>
</feature>
<evidence type="ECO:0000313" key="4">
    <source>
        <dbReference type="Proteomes" id="UP000249169"/>
    </source>
</evidence>
<evidence type="ECO:0008006" key="5">
    <source>
        <dbReference type="Google" id="ProtNLM"/>
    </source>
</evidence>
<feature type="chain" id="PRO_5016238409" description="Peptidase M43 pregnancy-associated plasma-A domain-containing protein" evidence="2">
    <location>
        <begin position="22"/>
        <end position="509"/>
    </location>
</feature>
<evidence type="ECO:0000256" key="2">
    <source>
        <dbReference type="SAM" id="SignalP"/>
    </source>
</evidence>
<reference evidence="3 4" key="1">
    <citation type="submission" date="2018-05" db="EMBL/GenBank/DDBJ databases">
        <title>Lujinxingia marina gen. nov. sp. nov., a new facultative anaerobic member of the class Deltaproteobacteria, and proposal of Lujinxingaceae fam. nov.</title>
        <authorList>
            <person name="Li C.-M."/>
        </authorList>
    </citation>
    <scope>NUCLEOTIDE SEQUENCE [LARGE SCALE GENOMIC DNA]</scope>
    <source>
        <strain evidence="3 4">B210</strain>
    </source>
</reference>
<sequence length="509" mass="53739">MRRPPFLVAFSGLLLAALAPACSGPTDQTPEEPIIVIEDDPVKDTDADAGADATPDTDTTPPPSGEVDGEACQSDRDCRSGFCAPEPDWPGGYCTTIDCNSRADCQSDGQNNACLLPGRGSNFCVRMCTSTSECREGYICMGISNSEGYCAPNPAPPFDGMGEDFPFEVTCTPAPEGRADLRFNVSEGLHSFTVVPFVESGYRLGPNSVTANEDGTSFNLRQGNSFQAAGAQLFGFINPTIIPAVPQDVSKVRSGEHTYRLATNAGEICHYVLERPTRGNTIDLNIYLVGLGGKGLTAHNAHNHNDLQEVLGHVEDTYSQAGITLGQVRYFAVDAESEAAYQVVRSETDVARLAMLTEPPGTDADSVLSANLILVKSFSFTGAEGVLGISMGIPGAPALHGSGISGVALTGAYIGTESSWGSNPLDGNEFTASIIAHELGHFLGLFHTTETTGSSFDPLADTERCTDLGSSNPTYCPDWGNMMFPLADVRNTEISAGQAHTMGVNPLIK</sequence>
<organism evidence="3 4">
    <name type="scientific">Lujinxingia litoralis</name>
    <dbReference type="NCBI Taxonomy" id="2211119"/>
    <lineage>
        <taxon>Bacteria</taxon>
        <taxon>Deltaproteobacteria</taxon>
        <taxon>Bradymonadales</taxon>
        <taxon>Lujinxingiaceae</taxon>
        <taxon>Lujinxingia</taxon>
    </lineage>
</organism>
<dbReference type="Gene3D" id="3.40.390.10">
    <property type="entry name" value="Collagenase (Catalytic Domain)"/>
    <property type="match status" value="1"/>
</dbReference>
<evidence type="ECO:0000256" key="1">
    <source>
        <dbReference type="SAM" id="MobiDB-lite"/>
    </source>
</evidence>
<accession>A0A328C8E5</accession>
<feature type="region of interest" description="Disordered" evidence="1">
    <location>
        <begin position="23"/>
        <end position="72"/>
    </location>
</feature>
<dbReference type="SUPFAM" id="SSF55486">
    <property type="entry name" value="Metalloproteases ('zincins'), catalytic domain"/>
    <property type="match status" value="1"/>
</dbReference>
<dbReference type="InterPro" id="IPR024079">
    <property type="entry name" value="MetalloPept_cat_dom_sf"/>
</dbReference>
<keyword evidence="4" id="KW-1185">Reference proteome</keyword>
<dbReference type="GO" id="GO:0008237">
    <property type="term" value="F:metallopeptidase activity"/>
    <property type="evidence" value="ECO:0007669"/>
    <property type="project" value="InterPro"/>
</dbReference>
<evidence type="ECO:0000313" key="3">
    <source>
        <dbReference type="EMBL" id="RAL24877.1"/>
    </source>
</evidence>
<dbReference type="AlphaFoldDB" id="A0A328C8E5"/>
<gene>
    <name evidence="3" type="ORF">DL240_01320</name>
</gene>
<proteinExistence type="predicted"/>
<dbReference type="RefSeq" id="WP_111728049.1">
    <property type="nucleotide sequence ID" value="NZ_QHKO01000001.1"/>
</dbReference>
<comment type="caution">
    <text evidence="3">The sequence shown here is derived from an EMBL/GenBank/DDBJ whole genome shotgun (WGS) entry which is preliminary data.</text>
</comment>